<sequence length="143" mass="16037">MCREYSRLKFVLRLHTHITRAKRRSALRHDAGLSDLDRADHDCRVAAQVERRVKQEGEDDQHGAQRPHEPPFVVRVAQTGPLAQLFDAAHAAVAEGHPREDETGVEEGVGQAFTSSCTMYKVYRLHLVSRGRAALWSCAPQVS</sequence>
<reference evidence="2" key="1">
    <citation type="submission" date="2022-07" db="EMBL/GenBank/DDBJ databases">
        <title>Chromosome-level genome of Muraenolepis orangiensis.</title>
        <authorList>
            <person name="Kim J."/>
        </authorList>
    </citation>
    <scope>NUCLEOTIDE SEQUENCE</scope>
    <source>
        <strain evidence="2">KU_S4_2022</strain>
        <tissue evidence="2">Muscle</tissue>
    </source>
</reference>
<name>A0A9Q0DYS2_9TELE</name>
<feature type="region of interest" description="Disordered" evidence="1">
    <location>
        <begin position="51"/>
        <end position="70"/>
    </location>
</feature>
<evidence type="ECO:0000313" key="2">
    <source>
        <dbReference type="EMBL" id="KAJ3596909.1"/>
    </source>
</evidence>
<dbReference type="Proteomes" id="UP001148018">
    <property type="component" value="Unassembled WGS sequence"/>
</dbReference>
<gene>
    <name evidence="2" type="ORF">NHX12_003309</name>
</gene>
<protein>
    <submittedName>
        <fullName evidence="2">Uncharacterized protein</fullName>
    </submittedName>
</protein>
<feature type="compositionally biased region" description="Basic and acidic residues" evidence="1">
    <location>
        <begin position="51"/>
        <end position="69"/>
    </location>
</feature>
<evidence type="ECO:0000256" key="1">
    <source>
        <dbReference type="SAM" id="MobiDB-lite"/>
    </source>
</evidence>
<dbReference type="EMBL" id="JANIIK010000110">
    <property type="protein sequence ID" value="KAJ3596909.1"/>
    <property type="molecule type" value="Genomic_DNA"/>
</dbReference>
<organism evidence="2 3">
    <name type="scientific">Muraenolepis orangiensis</name>
    <name type="common">Patagonian moray cod</name>
    <dbReference type="NCBI Taxonomy" id="630683"/>
    <lineage>
        <taxon>Eukaryota</taxon>
        <taxon>Metazoa</taxon>
        <taxon>Chordata</taxon>
        <taxon>Craniata</taxon>
        <taxon>Vertebrata</taxon>
        <taxon>Euteleostomi</taxon>
        <taxon>Actinopterygii</taxon>
        <taxon>Neopterygii</taxon>
        <taxon>Teleostei</taxon>
        <taxon>Neoteleostei</taxon>
        <taxon>Acanthomorphata</taxon>
        <taxon>Zeiogadaria</taxon>
        <taxon>Gadariae</taxon>
        <taxon>Gadiformes</taxon>
        <taxon>Muraenolepidoidei</taxon>
        <taxon>Muraenolepididae</taxon>
        <taxon>Muraenolepis</taxon>
    </lineage>
</organism>
<dbReference type="AlphaFoldDB" id="A0A9Q0DYS2"/>
<keyword evidence="3" id="KW-1185">Reference proteome</keyword>
<comment type="caution">
    <text evidence="2">The sequence shown here is derived from an EMBL/GenBank/DDBJ whole genome shotgun (WGS) entry which is preliminary data.</text>
</comment>
<evidence type="ECO:0000313" key="3">
    <source>
        <dbReference type="Proteomes" id="UP001148018"/>
    </source>
</evidence>
<proteinExistence type="predicted"/>
<accession>A0A9Q0DYS2</accession>